<name>Q1CYM2_MYXXD</name>
<evidence type="ECO:0000313" key="3">
    <source>
        <dbReference type="Proteomes" id="UP000002402"/>
    </source>
</evidence>
<feature type="transmembrane region" description="Helical" evidence="1">
    <location>
        <begin position="16"/>
        <end position="34"/>
    </location>
</feature>
<sequence length="677" mass="72900">MSELASSSSSSSLSELASFSFSFGFWAFGVGFFWRLRGLFSSRTSAQSSSSDSTQGWNSSLESVSEEDPHECMAMWRLQSGWPQLRQMLPSATWVLQRAQRAMARLRLRQVQCLQQLAAGAIQLPGGLQAIRQLQPLQGLASHRVVLTVLLAAAEVAQVRQPVLEPGEGAERVHVAELELIGLAVGPRPEDELPQVRIGRDGRLDIAVPVQLAPDVPDALPREGPEPEEEGEPHPGLFVDVEEAQPQHVGNALAAHPVQASGPCLLVSRPPGRQGDGVSGVQHVALALLRVQHGILRQVPQRLRQEAVLVGDAAHAVSLVDNMGLGDARRLCGRCLLPRGRNVTHGPLRRQGLLGEELPGRRVQVWQAQRVARVRFQPLEAGTALTVGPGPQELARCQPQLHLDVHQALVILAHHAHLQGPEASQATWHAHPVRGRGVALPGRCFLRGLELLLTEDCLGHGSRLLVKAELALEPGAVGLQLQPVEGVLHQPVQPGAGGRHVRGREHGLHPGVARPPVEVPAMEATQVEEAAQLPPAREPIVAGGLECALDVRIQLACFQPGGPLREVGPQVLHHLPSEPRFACVLEGEALLRADDEGGHSIHSCRARRCEASASVQMQPGRHSGGGRLQGRRRIGRRALRREGTRAAFSLDAGAVAAWAPAVSAEPLPREPRGRRRT</sequence>
<keyword evidence="1" id="KW-0472">Membrane</keyword>
<dbReference type="KEGG" id="mxa:MXAN_6378"/>
<protein>
    <submittedName>
        <fullName evidence="2">Uncharacterized protein</fullName>
    </submittedName>
</protein>
<dbReference type="HOGENOM" id="CLU_405878_0_0_7"/>
<dbReference type="EnsemblBacteria" id="ABF86574">
    <property type="protein sequence ID" value="ABF86574"/>
    <property type="gene ID" value="MXAN_6378"/>
</dbReference>
<keyword evidence="1" id="KW-1133">Transmembrane helix</keyword>
<keyword evidence="3" id="KW-1185">Reference proteome</keyword>
<reference evidence="2 3" key="1">
    <citation type="journal article" date="2006" name="Proc. Natl. Acad. Sci. U.S.A.">
        <title>Evolution of sensory complexity recorded in a myxobacterial genome.</title>
        <authorList>
            <person name="Goldman B.S."/>
            <person name="Nierman W.C."/>
            <person name="Kaiser D."/>
            <person name="Slater S.C."/>
            <person name="Durkin A.S."/>
            <person name="Eisen J.A."/>
            <person name="Ronning C.M."/>
            <person name="Barbazuk W.B."/>
            <person name="Blanchard M."/>
            <person name="Field C."/>
            <person name="Halling C."/>
            <person name="Hinkle G."/>
            <person name="Iartchuk O."/>
            <person name="Kim H.S."/>
            <person name="Mackenzie C."/>
            <person name="Madupu R."/>
            <person name="Miller N."/>
            <person name="Shvartsbeyn A."/>
            <person name="Sullivan S.A."/>
            <person name="Vaudin M."/>
            <person name="Wiegand R."/>
            <person name="Kaplan H.B."/>
        </authorList>
    </citation>
    <scope>NUCLEOTIDE SEQUENCE [LARGE SCALE GENOMIC DNA]</scope>
    <source>
        <strain evidence="3">DK1622</strain>
    </source>
</reference>
<gene>
    <name evidence="2" type="ordered locus">MXAN_6378</name>
</gene>
<proteinExistence type="predicted"/>
<dbReference type="Proteomes" id="UP000002402">
    <property type="component" value="Chromosome"/>
</dbReference>
<keyword evidence="1" id="KW-0812">Transmembrane</keyword>
<evidence type="ECO:0000256" key="1">
    <source>
        <dbReference type="SAM" id="Phobius"/>
    </source>
</evidence>
<dbReference type="AlphaFoldDB" id="Q1CYM2"/>
<dbReference type="EMBL" id="CP000113">
    <property type="protein sequence ID" value="ABF86574.1"/>
    <property type="molecule type" value="Genomic_DNA"/>
</dbReference>
<evidence type="ECO:0000313" key="2">
    <source>
        <dbReference type="EMBL" id="ABF86574.1"/>
    </source>
</evidence>
<accession>Q1CYM2</accession>
<organism evidence="2 3">
    <name type="scientific">Myxococcus xanthus (strain DK1622)</name>
    <dbReference type="NCBI Taxonomy" id="246197"/>
    <lineage>
        <taxon>Bacteria</taxon>
        <taxon>Pseudomonadati</taxon>
        <taxon>Myxococcota</taxon>
        <taxon>Myxococcia</taxon>
        <taxon>Myxococcales</taxon>
        <taxon>Cystobacterineae</taxon>
        <taxon>Myxococcaceae</taxon>
        <taxon>Myxococcus</taxon>
    </lineage>
</organism>